<name>A0A1W6JYA2_9CREN</name>
<evidence type="ECO:0000313" key="2">
    <source>
        <dbReference type="Proteomes" id="UP000193404"/>
    </source>
</evidence>
<dbReference type="Proteomes" id="UP000193404">
    <property type="component" value="Chromosome"/>
</dbReference>
<protein>
    <submittedName>
        <fullName evidence="1">Uncharacterized protein</fullName>
    </submittedName>
</protein>
<gene>
    <name evidence="1" type="ORF">B6F84_04090</name>
</gene>
<accession>A0A1W6JYA2</accession>
<evidence type="ECO:0000313" key="1">
    <source>
        <dbReference type="EMBL" id="ARM75291.1"/>
    </source>
</evidence>
<reference evidence="1 2" key="1">
    <citation type="submission" date="2017-03" db="EMBL/GenBank/DDBJ databases">
        <title>Sulfur activation and transportation mechanism of thermophilic Archaea Acidianus manzaensis YN-25.</title>
        <authorList>
            <person name="Ma Y."/>
            <person name="Yang Y."/>
            <person name="Xia J."/>
        </authorList>
    </citation>
    <scope>NUCLEOTIDE SEQUENCE [LARGE SCALE GENOMIC DNA]</scope>
    <source>
        <strain evidence="1 2">YN-25</strain>
    </source>
</reference>
<dbReference type="OrthoDB" id="40628at2157"/>
<dbReference type="STRING" id="282676.B6F84_04090"/>
<dbReference type="RefSeq" id="WP_148691052.1">
    <property type="nucleotide sequence ID" value="NZ_CP020477.1"/>
</dbReference>
<dbReference type="GeneID" id="41590072"/>
<keyword evidence="2" id="KW-1185">Reference proteome</keyword>
<proteinExistence type="predicted"/>
<sequence>MSSILDIIHEIIAVRDVIKNEVQKPFKDELLQVIYQINPPTNEYDINKLLKEYNAKDLLELINKIKGNMVKK</sequence>
<organism evidence="1 2">
    <name type="scientific">Acidianus manzaensis</name>
    <dbReference type="NCBI Taxonomy" id="282676"/>
    <lineage>
        <taxon>Archaea</taxon>
        <taxon>Thermoproteota</taxon>
        <taxon>Thermoprotei</taxon>
        <taxon>Sulfolobales</taxon>
        <taxon>Sulfolobaceae</taxon>
        <taxon>Acidianus</taxon>
    </lineage>
</organism>
<dbReference type="KEGG" id="aman:B6F84_04090"/>
<dbReference type="AlphaFoldDB" id="A0A1W6JYA2"/>
<dbReference type="EMBL" id="CP020477">
    <property type="protein sequence ID" value="ARM75291.1"/>
    <property type="molecule type" value="Genomic_DNA"/>
</dbReference>